<evidence type="ECO:0000259" key="8">
    <source>
        <dbReference type="Pfam" id="PF23016"/>
    </source>
</evidence>
<sequence>MKKGLYIVATPIGNISDISERGKELLAEADVIACEDTRVTKKLLGLLNISLNGKKFVMLHDHNEQDKAQEIIDFVNDGLLVVQVSDAGSPLISDPGYKLVRRCREQNVPFSVVPGCCAIICALQMSGLPTNRFMFAGFIPNKEKARKDLFRELAPIDTTLVFYETAQRLLKTLAAAAPFFAGREFAVAREITKLYEECRAGSAEDLITHFEQNPPKGEIVLMVAPPSENSCLAIDVEKILTEKMAVMPLKTAVAECVKEYGLNKNEVYRLAVKIKNGG</sequence>
<dbReference type="GO" id="GO:0070677">
    <property type="term" value="F:rRNA (cytosine-2'-O-)-methyltransferase activity"/>
    <property type="evidence" value="ECO:0007669"/>
    <property type="project" value="UniProtKB-UniRule"/>
</dbReference>
<evidence type="ECO:0000256" key="4">
    <source>
        <dbReference type="ARBA" id="ARBA00022679"/>
    </source>
</evidence>
<proteinExistence type="inferred from homology"/>
<dbReference type="GO" id="GO:0005737">
    <property type="term" value="C:cytoplasm"/>
    <property type="evidence" value="ECO:0007669"/>
    <property type="project" value="UniProtKB-SubCell"/>
</dbReference>
<evidence type="ECO:0000313" key="9">
    <source>
        <dbReference type="EMBL" id="QJR98187.1"/>
    </source>
</evidence>
<dbReference type="FunFam" id="3.40.1010.10:FF:000007">
    <property type="entry name" value="Ribosomal RNA small subunit methyltransferase I"/>
    <property type="match status" value="1"/>
</dbReference>
<dbReference type="InterPro" id="IPR035996">
    <property type="entry name" value="4pyrrol_Methylase_sf"/>
</dbReference>
<dbReference type="Pfam" id="PF23016">
    <property type="entry name" value="RsmI_C"/>
    <property type="match status" value="1"/>
</dbReference>
<dbReference type="EMBL" id="MN990729">
    <property type="protein sequence ID" value="QJR98187.1"/>
    <property type="molecule type" value="Genomic_DNA"/>
</dbReference>
<protein>
    <recommendedName>
        <fullName evidence="6">Ribosomal RNA small subunit methyltransferase I</fullName>
        <ecNumber evidence="6">2.1.1.198</ecNumber>
    </recommendedName>
    <alternativeName>
        <fullName evidence="6">16S rRNA 2'-O-ribose C1402 methyltransferase</fullName>
    </alternativeName>
    <alternativeName>
        <fullName evidence="6">rRNA (cytidine-2'-O-)-methyltransferase RsmI</fullName>
    </alternativeName>
</protein>
<dbReference type="PANTHER" id="PTHR46111">
    <property type="entry name" value="RIBOSOMAL RNA SMALL SUBUNIT METHYLTRANSFERASE I"/>
    <property type="match status" value="1"/>
</dbReference>
<keyword evidence="3 6" id="KW-0489">Methyltransferase</keyword>
<comment type="catalytic activity">
    <reaction evidence="6">
        <text>cytidine(1402) in 16S rRNA + S-adenosyl-L-methionine = 2'-O-methylcytidine(1402) in 16S rRNA + S-adenosyl-L-homocysteine + H(+)</text>
        <dbReference type="Rhea" id="RHEA:42924"/>
        <dbReference type="Rhea" id="RHEA-COMP:10285"/>
        <dbReference type="Rhea" id="RHEA-COMP:10286"/>
        <dbReference type="ChEBI" id="CHEBI:15378"/>
        <dbReference type="ChEBI" id="CHEBI:57856"/>
        <dbReference type="ChEBI" id="CHEBI:59789"/>
        <dbReference type="ChEBI" id="CHEBI:74495"/>
        <dbReference type="ChEBI" id="CHEBI:82748"/>
        <dbReference type="EC" id="2.1.1.198"/>
    </reaction>
</comment>
<dbReference type="InterPro" id="IPR014776">
    <property type="entry name" value="4pyrrole_Mease_sub2"/>
</dbReference>
<evidence type="ECO:0000256" key="5">
    <source>
        <dbReference type="ARBA" id="ARBA00022691"/>
    </source>
</evidence>
<dbReference type="PIRSF" id="PIRSF005917">
    <property type="entry name" value="MTase_YraL"/>
    <property type="match status" value="1"/>
</dbReference>
<dbReference type="InterPro" id="IPR000878">
    <property type="entry name" value="4pyrrol_Mease"/>
</dbReference>
<comment type="subcellular location">
    <subcellularLocation>
        <location evidence="6">Cytoplasm</location>
    </subcellularLocation>
</comment>
<dbReference type="SUPFAM" id="SSF53790">
    <property type="entry name" value="Tetrapyrrole methylase"/>
    <property type="match status" value="1"/>
</dbReference>
<dbReference type="HAMAP" id="MF_01877">
    <property type="entry name" value="16SrRNA_methyltr_I"/>
    <property type="match status" value="1"/>
</dbReference>
<dbReference type="Gene3D" id="3.40.1010.10">
    <property type="entry name" value="Cobalt-precorrin-4 Transmethylase, Domain 1"/>
    <property type="match status" value="1"/>
</dbReference>
<dbReference type="Gene3D" id="3.30.950.10">
    <property type="entry name" value="Methyltransferase, Cobalt-precorrin-4 Transmethylase, Domain 2"/>
    <property type="match status" value="1"/>
</dbReference>
<evidence type="ECO:0000256" key="2">
    <source>
        <dbReference type="ARBA" id="ARBA00022552"/>
    </source>
</evidence>
<keyword evidence="1 6" id="KW-0963">Cytoplasm</keyword>
<keyword evidence="2 6" id="KW-0698">rRNA processing</keyword>
<dbReference type="InterPro" id="IPR053910">
    <property type="entry name" value="RsmI_HTH"/>
</dbReference>
<evidence type="ECO:0000256" key="3">
    <source>
        <dbReference type="ARBA" id="ARBA00022603"/>
    </source>
</evidence>
<dbReference type="PROSITE" id="PS01296">
    <property type="entry name" value="RSMI"/>
    <property type="match status" value="1"/>
</dbReference>
<dbReference type="InterPro" id="IPR018063">
    <property type="entry name" value="SAM_MeTrfase_RsmI_CS"/>
</dbReference>
<dbReference type="CDD" id="cd11648">
    <property type="entry name" value="RsmI"/>
    <property type="match status" value="1"/>
</dbReference>
<evidence type="ECO:0000259" key="7">
    <source>
        <dbReference type="Pfam" id="PF00590"/>
    </source>
</evidence>
<comment type="similarity">
    <text evidence="6">Belongs to the methyltransferase superfamily. RsmI family.</text>
</comment>
<feature type="domain" description="RsmI HTH" evidence="8">
    <location>
        <begin position="234"/>
        <end position="275"/>
    </location>
</feature>
<dbReference type="PANTHER" id="PTHR46111:SF1">
    <property type="entry name" value="RIBOSOMAL RNA SMALL SUBUNIT METHYLTRANSFERASE I"/>
    <property type="match status" value="1"/>
</dbReference>
<dbReference type="FunFam" id="3.30.950.10:FF:000002">
    <property type="entry name" value="Ribosomal RNA small subunit methyltransferase I"/>
    <property type="match status" value="1"/>
</dbReference>
<dbReference type="EC" id="2.1.1.198" evidence="6"/>
<evidence type="ECO:0000256" key="1">
    <source>
        <dbReference type="ARBA" id="ARBA00022490"/>
    </source>
</evidence>
<dbReference type="InterPro" id="IPR008189">
    <property type="entry name" value="rRNA_ssu_MeTfrase_I"/>
</dbReference>
<dbReference type="NCBIfam" id="TIGR00096">
    <property type="entry name" value="16S rRNA (cytidine(1402)-2'-O)-methyltransferase"/>
    <property type="match status" value="1"/>
</dbReference>
<feature type="domain" description="Tetrapyrrole methylase" evidence="7">
    <location>
        <begin position="5"/>
        <end position="206"/>
    </location>
</feature>
<comment type="function">
    <text evidence="6">Catalyzes the 2'-O-methylation of the ribose of cytidine 1402 (C1402) in 16S rRNA.</text>
</comment>
<reference evidence="9" key="1">
    <citation type="submission" date="2020-01" db="EMBL/GenBank/DDBJ databases">
        <title>Gastrointestinal microbiota of LL stock colony Peromyscus leucopus.</title>
        <authorList>
            <person name="Milovic A."/>
            <person name="Bassam K."/>
            <person name="Keay E."/>
            <person name="Barbour A.G."/>
        </authorList>
    </citation>
    <scope>NUCLEOTIDE SEQUENCE</scope>
    <source>
        <strain evidence="9">LL90</strain>
    </source>
</reference>
<dbReference type="InterPro" id="IPR014777">
    <property type="entry name" value="4pyrrole_Mease_sub1"/>
</dbReference>
<organism evidence="9">
    <name type="scientific">uncultured Alphaproteobacteria bacterium</name>
    <dbReference type="NCBI Taxonomy" id="91750"/>
    <lineage>
        <taxon>Bacteria</taxon>
        <taxon>Pseudomonadati</taxon>
        <taxon>Pseudomonadota</taxon>
        <taxon>Alphaproteobacteria</taxon>
        <taxon>environmental samples</taxon>
    </lineage>
</organism>
<evidence type="ECO:0000256" key="6">
    <source>
        <dbReference type="HAMAP-Rule" id="MF_01877"/>
    </source>
</evidence>
<dbReference type="AlphaFoldDB" id="A0A6M4NMJ1"/>
<keyword evidence="5 6" id="KW-0949">S-adenosyl-L-methionine</keyword>
<name>A0A6M4NMJ1_9PROT</name>
<keyword evidence="4 6" id="KW-0808">Transferase</keyword>
<accession>A0A6M4NMJ1</accession>
<gene>
    <name evidence="6 9" type="primary">rsmI</name>
    <name evidence="9" type="ORF">PlAlph_1910</name>
</gene>
<dbReference type="Pfam" id="PF00590">
    <property type="entry name" value="TP_methylase"/>
    <property type="match status" value="1"/>
</dbReference>